<evidence type="ECO:0000313" key="1">
    <source>
        <dbReference type="EMBL" id="KRZ02798.1"/>
    </source>
</evidence>
<name>A0A0V1GXF6_9BILA</name>
<gene>
    <name evidence="2" type="ORF">T11_14217</name>
    <name evidence="1" type="ORF">T11_2512</name>
</gene>
<reference evidence="2 3" key="1">
    <citation type="submission" date="2015-01" db="EMBL/GenBank/DDBJ databases">
        <title>Evolution of Trichinella species and genotypes.</title>
        <authorList>
            <person name="Korhonen P.K."/>
            <person name="Edoardo P."/>
            <person name="Giuseppe L.R."/>
            <person name="Gasser R.B."/>
        </authorList>
    </citation>
    <scope>NUCLEOTIDE SEQUENCE [LARGE SCALE GENOMIC DNA]</scope>
    <source>
        <strain evidence="2">ISS1029</strain>
    </source>
</reference>
<dbReference type="AlphaFoldDB" id="A0A0V1GXF6"/>
<keyword evidence="3" id="KW-1185">Reference proteome</keyword>
<sequence>MNTEKKAVFIEKQSYAALICFNEDEESLMEINYIFLCIMLNTNTQFKYIDGRRNGYGRMKMTDLITRISDYEPEDQNYQA</sequence>
<comment type="caution">
    <text evidence="2">The sequence shown here is derived from an EMBL/GenBank/DDBJ whole genome shotgun (WGS) entry which is preliminary data.</text>
</comment>
<dbReference type="Proteomes" id="UP000055024">
    <property type="component" value="Unassembled WGS sequence"/>
</dbReference>
<organism evidence="2 3">
    <name type="scientific">Trichinella zimbabwensis</name>
    <dbReference type="NCBI Taxonomy" id="268475"/>
    <lineage>
        <taxon>Eukaryota</taxon>
        <taxon>Metazoa</taxon>
        <taxon>Ecdysozoa</taxon>
        <taxon>Nematoda</taxon>
        <taxon>Enoplea</taxon>
        <taxon>Dorylaimia</taxon>
        <taxon>Trichinellida</taxon>
        <taxon>Trichinellidae</taxon>
        <taxon>Trichinella</taxon>
    </lineage>
</organism>
<dbReference type="EMBL" id="JYDP01000215">
    <property type="protein sequence ID" value="KRZ02798.1"/>
    <property type="molecule type" value="Genomic_DNA"/>
</dbReference>
<evidence type="ECO:0000313" key="2">
    <source>
        <dbReference type="EMBL" id="KRZ02956.1"/>
    </source>
</evidence>
<evidence type="ECO:0000313" key="3">
    <source>
        <dbReference type="Proteomes" id="UP000055024"/>
    </source>
</evidence>
<accession>A0A0V1GXF6</accession>
<proteinExistence type="predicted"/>
<protein>
    <submittedName>
        <fullName evidence="2">Uncharacterized protein</fullName>
    </submittedName>
</protein>
<dbReference type="EMBL" id="JYDP01000210">
    <property type="protein sequence ID" value="KRZ02956.1"/>
    <property type="molecule type" value="Genomic_DNA"/>
</dbReference>